<evidence type="ECO:0000256" key="1">
    <source>
        <dbReference type="SAM" id="MobiDB-lite"/>
    </source>
</evidence>
<dbReference type="EMBL" id="KN848091">
    <property type="protein sequence ID" value="KIX93866.1"/>
    <property type="molecule type" value="Genomic_DNA"/>
</dbReference>
<accession>A0A0D2I9L9</accession>
<dbReference type="GeneID" id="27716237"/>
<dbReference type="VEuPathDB" id="FungiDB:Z520_10491"/>
<proteinExistence type="predicted"/>
<gene>
    <name evidence="2" type="ORF">Z520_10491</name>
</gene>
<feature type="region of interest" description="Disordered" evidence="1">
    <location>
        <begin position="313"/>
        <end position="335"/>
    </location>
</feature>
<name>A0A0D2I9L9_9EURO</name>
<dbReference type="RefSeq" id="XP_016627989.1">
    <property type="nucleotide sequence ID" value="XM_016780983.1"/>
</dbReference>
<dbReference type="AlphaFoldDB" id="A0A0D2I9L9"/>
<reference evidence="2 3" key="1">
    <citation type="submission" date="2015-01" db="EMBL/GenBank/DDBJ databases">
        <title>The Genome Sequence of Fonsecaea multimorphosa CBS 102226.</title>
        <authorList>
            <consortium name="The Broad Institute Genomics Platform"/>
            <person name="Cuomo C."/>
            <person name="de Hoog S."/>
            <person name="Gorbushina A."/>
            <person name="Stielow B."/>
            <person name="Teixiera M."/>
            <person name="Abouelleil A."/>
            <person name="Chapman S.B."/>
            <person name="Priest M."/>
            <person name="Young S.K."/>
            <person name="Wortman J."/>
            <person name="Nusbaum C."/>
            <person name="Birren B."/>
        </authorList>
    </citation>
    <scope>NUCLEOTIDE SEQUENCE [LARGE SCALE GENOMIC DNA]</scope>
    <source>
        <strain evidence="2 3">CBS 102226</strain>
    </source>
</reference>
<evidence type="ECO:0000313" key="3">
    <source>
        <dbReference type="Proteomes" id="UP000053411"/>
    </source>
</evidence>
<keyword evidence="3" id="KW-1185">Reference proteome</keyword>
<feature type="region of interest" description="Disordered" evidence="1">
    <location>
        <begin position="413"/>
        <end position="440"/>
    </location>
</feature>
<protein>
    <submittedName>
        <fullName evidence="2">Uncharacterized protein</fullName>
    </submittedName>
</protein>
<organism evidence="2 3">
    <name type="scientific">Fonsecaea multimorphosa CBS 102226</name>
    <dbReference type="NCBI Taxonomy" id="1442371"/>
    <lineage>
        <taxon>Eukaryota</taxon>
        <taxon>Fungi</taxon>
        <taxon>Dikarya</taxon>
        <taxon>Ascomycota</taxon>
        <taxon>Pezizomycotina</taxon>
        <taxon>Eurotiomycetes</taxon>
        <taxon>Chaetothyriomycetidae</taxon>
        <taxon>Chaetothyriales</taxon>
        <taxon>Herpotrichiellaceae</taxon>
        <taxon>Fonsecaea</taxon>
    </lineage>
</organism>
<sequence length="440" mass="47890">MPSSESPEEIEVLCETDGSDQVQDRLGIPIETRATAIYTDLGSMDDQPRSVAICPNRKCVAFGCRMGIELHWVDALTGDHLNRWFPLSAPSDYLYFLPQRRGVDSRRKLRLISSAAGPVVTQLLRSDSTPAKSKFFPTPATLGRRQSLTRLFFGNMPFPTPAGGSGELSGSVSPQGADEGQGVLRTVDCDHFHAIPVSDGFHLVFTDPDSGLLCLGSDAPLGGPTKLIRKIMFIPPGQSDRMPAPRRYAVGKALEWGLRLVVVYDNDEVVLFNIPSDVFGQLQDQRSSTDIWDENSGVVGQSDLIMDSLMNRDGSGSPSAVTARGAPESDASSAHVPQQFGGCVIARITDQVVDDIAVQSDNGGLSVWFFYRNGLAELYSIYAPRPHQVRRRVVGENGLISDCDNQMPIETKTDAQPAKGKEREDQGAKHVKWAGQGIMD</sequence>
<dbReference type="OrthoDB" id="1689567at2759"/>
<dbReference type="Proteomes" id="UP000053411">
    <property type="component" value="Unassembled WGS sequence"/>
</dbReference>
<feature type="compositionally biased region" description="Basic and acidic residues" evidence="1">
    <location>
        <begin position="419"/>
        <end position="428"/>
    </location>
</feature>
<evidence type="ECO:0000313" key="2">
    <source>
        <dbReference type="EMBL" id="KIX93866.1"/>
    </source>
</evidence>